<name>A0A8T1DGM2_9STRA</name>
<dbReference type="Proteomes" id="UP000736787">
    <property type="component" value="Unassembled WGS sequence"/>
</dbReference>
<reference evidence="1" key="1">
    <citation type="submission" date="2018-10" db="EMBL/GenBank/DDBJ databases">
        <title>Effector identification in a new, highly contiguous assembly of the strawberry crown rot pathogen Phytophthora cactorum.</title>
        <authorList>
            <person name="Armitage A.D."/>
            <person name="Nellist C.F."/>
            <person name="Bates H."/>
            <person name="Vickerstaff R.J."/>
            <person name="Harrison R.J."/>
        </authorList>
    </citation>
    <scope>NUCLEOTIDE SEQUENCE</scope>
    <source>
        <strain evidence="1">4040</strain>
    </source>
</reference>
<accession>A0A8T1DGM2</accession>
<protein>
    <submittedName>
        <fullName evidence="1">Uncharacterized protein</fullName>
    </submittedName>
</protein>
<organism evidence="1 2">
    <name type="scientific">Phytophthora cactorum</name>
    <dbReference type="NCBI Taxonomy" id="29920"/>
    <lineage>
        <taxon>Eukaryota</taxon>
        <taxon>Sar</taxon>
        <taxon>Stramenopiles</taxon>
        <taxon>Oomycota</taxon>
        <taxon>Peronosporomycetes</taxon>
        <taxon>Peronosporales</taxon>
        <taxon>Peronosporaceae</taxon>
        <taxon>Phytophthora</taxon>
    </lineage>
</organism>
<gene>
    <name evidence="1" type="ORF">PC117_g10773</name>
</gene>
<comment type="caution">
    <text evidence="1">The sequence shown here is derived from an EMBL/GenBank/DDBJ whole genome shotgun (WGS) entry which is preliminary data.</text>
</comment>
<evidence type="ECO:0000313" key="2">
    <source>
        <dbReference type="Proteomes" id="UP000736787"/>
    </source>
</evidence>
<dbReference type="AlphaFoldDB" id="A0A8T1DGM2"/>
<dbReference type="EMBL" id="RCMK01000266">
    <property type="protein sequence ID" value="KAG2939896.1"/>
    <property type="molecule type" value="Genomic_DNA"/>
</dbReference>
<proteinExistence type="predicted"/>
<sequence>MEGQDNDVDSSVVIRLAHRTDEREHVARGPSGVEVLLAACK</sequence>
<evidence type="ECO:0000313" key="1">
    <source>
        <dbReference type="EMBL" id="KAG2939896.1"/>
    </source>
</evidence>